<feature type="compositionally biased region" description="Low complexity" evidence="1">
    <location>
        <begin position="326"/>
        <end position="347"/>
    </location>
</feature>
<feature type="compositionally biased region" description="Basic and acidic residues" evidence="1">
    <location>
        <begin position="112"/>
        <end position="121"/>
    </location>
</feature>
<sequence>MPFNMFKAFGGSSRNPNNHRPDRAVYNDYSEEFPKADYHQPIPHPQLRRHDSTLPRKRMEPVFTPVPSRAPTDGDEYYDGYVRVDNPQTILGGTLNARPTRSENPLNPVPSVERDDGDSRFSESFSEQGYDTVHSPPRMPDQPASLHHHMRDGVTRADSFSHGSVSGRHMPDDPVITHIDRSNDSGSDHTVEAPRTPMSSHSHARVASIHTPGGYPGKTPTNIYADGHETRPMRHDEIHPGGHGRAPRSGSHGPIYYIIPGGVSVIFQDEYGNEVARVGDFSGRPASRSAPFVVQDNHGRELYSYDGRDHERGYRPRDPRVVMIDPNQHSSKRPSSSRSYSSQNYHSDPSYRYHDDYSSHRYHSDPSHKYHDDYSSRYHSGPSYRHYDDYYHENRGRGYRDRDYRDPYRDREYRDREYRDKEYRDKEYRDKEYRDKEYRDKEYRTRDHRDRQPQDRGYHGRDEWQPEDQPRGSHSSMHRENSHRSHTSSNRSERQFSQTLPDDRQSSSSRLREGSHPSDMHPIEEIADGMQSLEI</sequence>
<evidence type="ECO:0000256" key="1">
    <source>
        <dbReference type="SAM" id="MobiDB-lite"/>
    </source>
</evidence>
<feature type="compositionally biased region" description="Basic and acidic residues" evidence="1">
    <location>
        <begin position="178"/>
        <end position="192"/>
    </location>
</feature>
<dbReference type="Proteomes" id="UP000714275">
    <property type="component" value="Unassembled WGS sequence"/>
</dbReference>
<organism evidence="2 3">
    <name type="scientific">Suillus placidus</name>
    <dbReference type="NCBI Taxonomy" id="48579"/>
    <lineage>
        <taxon>Eukaryota</taxon>
        <taxon>Fungi</taxon>
        <taxon>Dikarya</taxon>
        <taxon>Basidiomycota</taxon>
        <taxon>Agaricomycotina</taxon>
        <taxon>Agaricomycetes</taxon>
        <taxon>Agaricomycetidae</taxon>
        <taxon>Boletales</taxon>
        <taxon>Suillineae</taxon>
        <taxon>Suillaceae</taxon>
        <taxon>Suillus</taxon>
    </lineage>
</organism>
<name>A0A9P7D5K2_9AGAM</name>
<gene>
    <name evidence="2" type="ORF">EV702DRAFT_86553</name>
</gene>
<feature type="compositionally biased region" description="Polar residues" evidence="1">
    <location>
        <begin position="86"/>
        <end position="105"/>
    </location>
</feature>
<protein>
    <submittedName>
        <fullName evidence="2">Uncharacterized protein</fullName>
    </submittedName>
</protein>
<evidence type="ECO:0000313" key="2">
    <source>
        <dbReference type="EMBL" id="KAG1779807.1"/>
    </source>
</evidence>
<feature type="compositionally biased region" description="Basic and acidic residues" evidence="1">
    <location>
        <begin position="501"/>
        <end position="524"/>
    </location>
</feature>
<feature type="region of interest" description="Disordered" evidence="1">
    <location>
        <begin position="1"/>
        <end position="223"/>
    </location>
</feature>
<comment type="caution">
    <text evidence="2">The sequence shown here is derived from an EMBL/GenBank/DDBJ whole genome shotgun (WGS) entry which is preliminary data.</text>
</comment>
<dbReference type="AlphaFoldDB" id="A0A9P7D5K2"/>
<evidence type="ECO:0000313" key="3">
    <source>
        <dbReference type="Proteomes" id="UP000714275"/>
    </source>
</evidence>
<accession>A0A9P7D5K2</accession>
<feature type="region of interest" description="Disordered" evidence="1">
    <location>
        <begin position="300"/>
        <end position="535"/>
    </location>
</feature>
<feature type="compositionally biased region" description="Basic and acidic residues" evidence="1">
    <location>
        <begin position="349"/>
        <end position="376"/>
    </location>
</feature>
<feature type="compositionally biased region" description="Basic and acidic residues" evidence="1">
    <location>
        <begin position="385"/>
        <end position="483"/>
    </location>
</feature>
<dbReference type="EMBL" id="JABBWD010000011">
    <property type="protein sequence ID" value="KAG1779807.1"/>
    <property type="molecule type" value="Genomic_DNA"/>
</dbReference>
<dbReference type="OrthoDB" id="3240950at2759"/>
<keyword evidence="3" id="KW-1185">Reference proteome</keyword>
<feature type="compositionally biased region" description="Basic and acidic residues" evidence="1">
    <location>
        <begin position="300"/>
        <end position="320"/>
    </location>
</feature>
<proteinExistence type="predicted"/>
<feature type="compositionally biased region" description="Basic and acidic residues" evidence="1">
    <location>
        <begin position="48"/>
        <end position="60"/>
    </location>
</feature>
<reference evidence="2" key="1">
    <citation type="journal article" date="2020" name="New Phytol.">
        <title>Comparative genomics reveals dynamic genome evolution in host specialist ectomycorrhizal fungi.</title>
        <authorList>
            <person name="Lofgren L.A."/>
            <person name="Nguyen N.H."/>
            <person name="Vilgalys R."/>
            <person name="Ruytinx J."/>
            <person name="Liao H.L."/>
            <person name="Branco S."/>
            <person name="Kuo A."/>
            <person name="LaButti K."/>
            <person name="Lipzen A."/>
            <person name="Andreopoulos W."/>
            <person name="Pangilinan J."/>
            <person name="Riley R."/>
            <person name="Hundley H."/>
            <person name="Na H."/>
            <person name="Barry K."/>
            <person name="Grigoriev I.V."/>
            <person name="Stajich J.E."/>
            <person name="Kennedy P.G."/>
        </authorList>
    </citation>
    <scope>NUCLEOTIDE SEQUENCE</scope>
    <source>
        <strain evidence="2">DOB743</strain>
    </source>
</reference>